<dbReference type="Proteomes" id="UP000326611">
    <property type="component" value="Unassembled WGS sequence"/>
</dbReference>
<gene>
    <name evidence="2" type="ORF">PS918_03384</name>
</gene>
<dbReference type="InterPro" id="IPR021245">
    <property type="entry name" value="DUF2790"/>
</dbReference>
<evidence type="ECO:0000313" key="2">
    <source>
        <dbReference type="EMBL" id="VVP92561.1"/>
    </source>
</evidence>
<dbReference type="Gene3D" id="2.30.140.50">
    <property type="entry name" value="Protein of unknown function DUF2790"/>
    <property type="match status" value="1"/>
</dbReference>
<dbReference type="RefSeq" id="WP_191623016.1">
    <property type="nucleotide sequence ID" value="NZ_CABVIY010000004.1"/>
</dbReference>
<sequence precursor="true">MNISRIAIILALSCIGAQAYAEESQAKVPAHKTPIETYSYGSNLDIKKVIAVSDVGNECGPVPAQMTYEDSQGQRHVLQYQVMGNGCTSG</sequence>
<proteinExistence type="predicted"/>
<reference evidence="2 3" key="1">
    <citation type="submission" date="2019-09" db="EMBL/GenBank/DDBJ databases">
        <authorList>
            <person name="Chandra G."/>
            <person name="Truman W A."/>
        </authorList>
    </citation>
    <scope>NUCLEOTIDE SEQUENCE [LARGE SCALE GENOMIC DNA]</scope>
    <source>
        <strain evidence="2">PS918</strain>
    </source>
</reference>
<dbReference type="AlphaFoldDB" id="A0A5E7T0J2"/>
<feature type="chain" id="PRO_5023084097" description="DUF2790 domain-containing protein" evidence="1">
    <location>
        <begin position="22"/>
        <end position="90"/>
    </location>
</feature>
<organism evidence="2 3">
    <name type="scientific">Pseudomonas fluorescens</name>
    <dbReference type="NCBI Taxonomy" id="294"/>
    <lineage>
        <taxon>Bacteria</taxon>
        <taxon>Pseudomonadati</taxon>
        <taxon>Pseudomonadota</taxon>
        <taxon>Gammaproteobacteria</taxon>
        <taxon>Pseudomonadales</taxon>
        <taxon>Pseudomonadaceae</taxon>
        <taxon>Pseudomonas</taxon>
    </lineage>
</organism>
<protein>
    <recommendedName>
        <fullName evidence="4">DUF2790 domain-containing protein</fullName>
    </recommendedName>
</protein>
<dbReference type="EMBL" id="CABVIY010000004">
    <property type="protein sequence ID" value="VVP92561.1"/>
    <property type="molecule type" value="Genomic_DNA"/>
</dbReference>
<name>A0A5E7T0J2_PSEFL</name>
<keyword evidence="1" id="KW-0732">Signal</keyword>
<evidence type="ECO:0000313" key="3">
    <source>
        <dbReference type="Proteomes" id="UP000326611"/>
    </source>
</evidence>
<accession>A0A5E7T0J2</accession>
<evidence type="ECO:0008006" key="4">
    <source>
        <dbReference type="Google" id="ProtNLM"/>
    </source>
</evidence>
<evidence type="ECO:0000256" key="1">
    <source>
        <dbReference type="SAM" id="SignalP"/>
    </source>
</evidence>
<feature type="signal peptide" evidence="1">
    <location>
        <begin position="1"/>
        <end position="21"/>
    </location>
</feature>
<dbReference type="Pfam" id="PF10976">
    <property type="entry name" value="DUF2790"/>
    <property type="match status" value="1"/>
</dbReference>